<comment type="subcellular location">
    <subcellularLocation>
        <location evidence="1">Membrane</location>
    </subcellularLocation>
</comment>
<keyword evidence="3 5" id="KW-1133">Transmembrane helix</keyword>
<keyword evidence="4 5" id="KW-0472">Membrane</keyword>
<feature type="transmembrane region" description="Helical" evidence="5">
    <location>
        <begin position="363"/>
        <end position="381"/>
    </location>
</feature>
<dbReference type="InterPro" id="IPR001129">
    <property type="entry name" value="Membr-assoc_MAPEG"/>
</dbReference>
<feature type="transmembrane region" description="Helical" evidence="5">
    <location>
        <begin position="294"/>
        <end position="318"/>
    </location>
</feature>
<accession>A0A401SL90</accession>
<dbReference type="GO" id="GO:0032588">
    <property type="term" value="C:trans-Golgi network membrane"/>
    <property type="evidence" value="ECO:0007669"/>
    <property type="project" value="TreeGrafter"/>
</dbReference>
<evidence type="ECO:0008006" key="8">
    <source>
        <dbReference type="Google" id="ProtNLM"/>
    </source>
</evidence>
<dbReference type="OMA" id="WSGETSQ"/>
<dbReference type="GO" id="GO:0045055">
    <property type="term" value="P:regulated exocytosis"/>
    <property type="evidence" value="ECO:0007669"/>
    <property type="project" value="TreeGrafter"/>
</dbReference>
<dbReference type="PANTHER" id="PTHR31004">
    <property type="entry name" value="TRANSMEMBRANE PROTEIN 79"/>
    <property type="match status" value="1"/>
</dbReference>
<sequence length="443" mass="49194">MTTQRQPANSHELKEFDNVKESITDIINQLQDIDPSRLSFSPFLDLDTQITLAPISDSPESSVEELHSLSDENIGHLTESLTKAKRQQCSEVQQKVMNHQTMQKGGSLNMINVELVKNHTLPCTETKNKEADNVSLIITRETSFLTDEKVSFSEPSSPSEARTFPPQNFIAKVTEENLGVLEKSHKFTSQASEVQPLLGRSPDTETIDLISSDSERNASAESSHKEVTTAVKGSKKCCPCCQYCSTSHLKAISSVFVALIFIPWILYGLYLFVPFDPPPCPDLTSRMTFTLRCNVIAIAPVLFGVVIGALARLCSTAIDPLDTNVRAVLIHQRYVGNSIEQFTLYFINMAVMATYLHQEHLKIIPILAGLFAVARLVYWITAGLSSAYRGFGFGLTFFPTLAMVAYNLYCMYELGLDHYFIPAENGGPTRAPAPRLRWWGLGG</sequence>
<dbReference type="InterPro" id="IPR023352">
    <property type="entry name" value="MAPEG-like_dom_sf"/>
</dbReference>
<evidence type="ECO:0000256" key="1">
    <source>
        <dbReference type="ARBA" id="ARBA00004370"/>
    </source>
</evidence>
<feature type="transmembrane region" description="Helical" evidence="5">
    <location>
        <begin position="251"/>
        <end position="273"/>
    </location>
</feature>
<evidence type="ECO:0000256" key="3">
    <source>
        <dbReference type="ARBA" id="ARBA00022989"/>
    </source>
</evidence>
<gene>
    <name evidence="6" type="ORF">chiPu_0009624</name>
</gene>
<evidence type="ECO:0000256" key="2">
    <source>
        <dbReference type="ARBA" id="ARBA00022692"/>
    </source>
</evidence>
<organism evidence="6 7">
    <name type="scientific">Chiloscyllium punctatum</name>
    <name type="common">Brownbanded bambooshark</name>
    <name type="synonym">Hemiscyllium punctatum</name>
    <dbReference type="NCBI Taxonomy" id="137246"/>
    <lineage>
        <taxon>Eukaryota</taxon>
        <taxon>Metazoa</taxon>
        <taxon>Chordata</taxon>
        <taxon>Craniata</taxon>
        <taxon>Vertebrata</taxon>
        <taxon>Chondrichthyes</taxon>
        <taxon>Elasmobranchii</taxon>
        <taxon>Galeomorphii</taxon>
        <taxon>Galeoidea</taxon>
        <taxon>Orectolobiformes</taxon>
        <taxon>Hemiscylliidae</taxon>
        <taxon>Chiloscyllium</taxon>
    </lineage>
</organism>
<evidence type="ECO:0000313" key="6">
    <source>
        <dbReference type="EMBL" id="GCC31167.1"/>
    </source>
</evidence>
<comment type="caution">
    <text evidence="6">The sequence shown here is derived from an EMBL/GenBank/DDBJ whole genome shotgun (WGS) entry which is preliminary data.</text>
</comment>
<evidence type="ECO:0000256" key="5">
    <source>
        <dbReference type="SAM" id="Phobius"/>
    </source>
</evidence>
<dbReference type="Pfam" id="PF01124">
    <property type="entry name" value="MAPEG"/>
    <property type="match status" value="1"/>
</dbReference>
<dbReference type="Gene3D" id="1.20.120.550">
    <property type="entry name" value="Membrane associated eicosanoid/glutathione metabolism-like domain"/>
    <property type="match status" value="1"/>
</dbReference>
<proteinExistence type="predicted"/>
<protein>
    <recommendedName>
        <fullName evidence="8">Transmembrane protein 79</fullName>
    </recommendedName>
</protein>
<feature type="transmembrane region" description="Helical" evidence="5">
    <location>
        <begin position="387"/>
        <end position="409"/>
    </location>
</feature>
<name>A0A401SL90_CHIPU</name>
<dbReference type="GO" id="GO:0005765">
    <property type="term" value="C:lysosomal membrane"/>
    <property type="evidence" value="ECO:0007669"/>
    <property type="project" value="TreeGrafter"/>
</dbReference>
<dbReference type="PANTHER" id="PTHR31004:SF3">
    <property type="entry name" value="TRANSMEMBRANE PROTEIN 79"/>
    <property type="match status" value="1"/>
</dbReference>
<dbReference type="AlphaFoldDB" id="A0A401SL90"/>
<dbReference type="EMBL" id="BEZZ01000346">
    <property type="protein sequence ID" value="GCC31167.1"/>
    <property type="molecule type" value="Genomic_DNA"/>
</dbReference>
<evidence type="ECO:0000256" key="4">
    <source>
        <dbReference type="ARBA" id="ARBA00023136"/>
    </source>
</evidence>
<dbReference type="OrthoDB" id="8887147at2759"/>
<keyword evidence="2 5" id="KW-0812">Transmembrane</keyword>
<dbReference type="SUPFAM" id="SSF161084">
    <property type="entry name" value="MAPEG domain-like"/>
    <property type="match status" value="1"/>
</dbReference>
<dbReference type="Proteomes" id="UP000287033">
    <property type="component" value="Unassembled WGS sequence"/>
</dbReference>
<evidence type="ECO:0000313" key="7">
    <source>
        <dbReference type="Proteomes" id="UP000287033"/>
    </source>
</evidence>
<reference evidence="6 7" key="1">
    <citation type="journal article" date="2018" name="Nat. Ecol. Evol.">
        <title>Shark genomes provide insights into elasmobranch evolution and the origin of vertebrates.</title>
        <authorList>
            <person name="Hara Y"/>
            <person name="Yamaguchi K"/>
            <person name="Onimaru K"/>
            <person name="Kadota M"/>
            <person name="Koyanagi M"/>
            <person name="Keeley SD"/>
            <person name="Tatsumi K"/>
            <person name="Tanaka K"/>
            <person name="Motone F"/>
            <person name="Kageyama Y"/>
            <person name="Nozu R"/>
            <person name="Adachi N"/>
            <person name="Nishimura O"/>
            <person name="Nakagawa R"/>
            <person name="Tanegashima C"/>
            <person name="Kiyatake I"/>
            <person name="Matsumoto R"/>
            <person name="Murakumo K"/>
            <person name="Nishida K"/>
            <person name="Terakita A"/>
            <person name="Kuratani S"/>
            <person name="Sato K"/>
            <person name="Hyodo S Kuraku.S."/>
        </authorList>
    </citation>
    <scope>NUCLEOTIDE SEQUENCE [LARGE SCALE GENOMIC DNA]</scope>
</reference>
<keyword evidence="7" id="KW-1185">Reference proteome</keyword>
<feature type="transmembrane region" description="Helical" evidence="5">
    <location>
        <begin position="338"/>
        <end position="356"/>
    </location>
</feature>